<evidence type="ECO:0000313" key="8">
    <source>
        <dbReference type="Proteomes" id="UP000466966"/>
    </source>
</evidence>
<comment type="subcellular location">
    <subcellularLocation>
        <location evidence="1">Membrane</location>
        <topology evidence="1">Multi-pass membrane protein</topology>
    </subcellularLocation>
</comment>
<keyword evidence="2 5" id="KW-0812">Transmembrane</keyword>
<evidence type="ECO:0000256" key="4">
    <source>
        <dbReference type="ARBA" id="ARBA00023136"/>
    </source>
</evidence>
<evidence type="ECO:0000256" key="5">
    <source>
        <dbReference type="SAM" id="Phobius"/>
    </source>
</evidence>
<keyword evidence="4 5" id="KW-0472">Membrane</keyword>
<dbReference type="GO" id="GO:0016020">
    <property type="term" value="C:membrane"/>
    <property type="evidence" value="ECO:0007669"/>
    <property type="project" value="UniProtKB-SubCell"/>
</dbReference>
<dbReference type="PANTHER" id="PTHR38480">
    <property type="entry name" value="SLR0254 PROTEIN"/>
    <property type="match status" value="1"/>
</dbReference>
<feature type="transmembrane region" description="Helical" evidence="5">
    <location>
        <begin position="49"/>
        <end position="73"/>
    </location>
</feature>
<name>A0A844Z438_9SPHN</name>
<keyword evidence="8" id="KW-1185">Reference proteome</keyword>
<evidence type="ECO:0000256" key="3">
    <source>
        <dbReference type="ARBA" id="ARBA00022989"/>
    </source>
</evidence>
<proteinExistence type="predicted"/>
<protein>
    <submittedName>
        <fullName evidence="7">RDD family protein</fullName>
    </submittedName>
</protein>
<organism evidence="7 8">
    <name type="scientific">Alteraurantiacibacter buctensis</name>
    <dbReference type="NCBI Taxonomy" id="1503981"/>
    <lineage>
        <taxon>Bacteria</taxon>
        <taxon>Pseudomonadati</taxon>
        <taxon>Pseudomonadota</taxon>
        <taxon>Alphaproteobacteria</taxon>
        <taxon>Sphingomonadales</taxon>
        <taxon>Erythrobacteraceae</taxon>
        <taxon>Alteraurantiacibacter</taxon>
    </lineage>
</organism>
<reference evidence="7 8" key="1">
    <citation type="submission" date="2019-12" db="EMBL/GenBank/DDBJ databases">
        <title>Genomic-based taxomic classification of the family Erythrobacteraceae.</title>
        <authorList>
            <person name="Xu L."/>
        </authorList>
    </citation>
    <scope>NUCLEOTIDE SEQUENCE [LARGE SCALE GENOMIC DNA]</scope>
    <source>
        <strain evidence="7 8">M0322</strain>
    </source>
</reference>
<accession>A0A844Z438</accession>
<dbReference type="EMBL" id="WTYV01000009">
    <property type="protein sequence ID" value="MXO73367.1"/>
    <property type="molecule type" value="Genomic_DNA"/>
</dbReference>
<evidence type="ECO:0000256" key="1">
    <source>
        <dbReference type="ARBA" id="ARBA00004141"/>
    </source>
</evidence>
<evidence type="ECO:0000313" key="7">
    <source>
        <dbReference type="EMBL" id="MXO73367.1"/>
    </source>
</evidence>
<feature type="transmembrane region" description="Helical" evidence="5">
    <location>
        <begin position="167"/>
        <end position="185"/>
    </location>
</feature>
<keyword evidence="3 5" id="KW-1133">Transmembrane helix</keyword>
<dbReference type="Pfam" id="PF06271">
    <property type="entry name" value="RDD"/>
    <property type="match status" value="1"/>
</dbReference>
<sequence>MNAAALPARRRLALSRTSRQRELVTPEGLSLPLTLASRGSRIGALLLDIAFLVLALIVIVVVLALIGINLAFAVEEQGTGPAVELMVVFIILLLFFARYGYFLAFELGPRGATPGKRLLGIRVAARDGERLTAEAVIARNLLRDFEVFIPLAYLMALPSGEVAGSGVSGWATFGWLMLFLLFPVFNRDRLRAGDLIAGTWVVEAPRLKLAQAMSTAPDHSQDYRFGPAELSVYGEHELQVLESVLRQNNPEAMREVMQAICRKIGWQGGAGYEREFLEAFYQALRGHLESGMRFGKRKADKFS</sequence>
<gene>
    <name evidence="7" type="ORF">GRI99_17220</name>
</gene>
<dbReference type="RefSeq" id="WP_160773292.1">
    <property type="nucleotide sequence ID" value="NZ_WTYV01000009.1"/>
</dbReference>
<dbReference type="AlphaFoldDB" id="A0A844Z438"/>
<dbReference type="InterPro" id="IPR010432">
    <property type="entry name" value="RDD"/>
</dbReference>
<feature type="domain" description="RDD" evidence="6">
    <location>
        <begin position="36"/>
        <end position="198"/>
    </location>
</feature>
<evidence type="ECO:0000256" key="2">
    <source>
        <dbReference type="ARBA" id="ARBA00022692"/>
    </source>
</evidence>
<dbReference type="PANTHER" id="PTHR38480:SF1">
    <property type="entry name" value="SLR0254 PROTEIN"/>
    <property type="match status" value="1"/>
</dbReference>
<evidence type="ECO:0000259" key="6">
    <source>
        <dbReference type="Pfam" id="PF06271"/>
    </source>
</evidence>
<dbReference type="Proteomes" id="UP000466966">
    <property type="component" value="Unassembled WGS sequence"/>
</dbReference>
<dbReference type="OrthoDB" id="9787732at2"/>
<feature type="transmembrane region" description="Helical" evidence="5">
    <location>
        <begin position="85"/>
        <end position="104"/>
    </location>
</feature>
<comment type="caution">
    <text evidence="7">The sequence shown here is derived from an EMBL/GenBank/DDBJ whole genome shotgun (WGS) entry which is preliminary data.</text>
</comment>